<dbReference type="RefSeq" id="WP_286263862.1">
    <property type="nucleotide sequence ID" value="NZ_AP028056.1"/>
</dbReference>
<organism evidence="2 3">
    <name type="scientific">Brooklawnia propionicigenes</name>
    <dbReference type="NCBI Taxonomy" id="3041175"/>
    <lineage>
        <taxon>Bacteria</taxon>
        <taxon>Bacillati</taxon>
        <taxon>Actinomycetota</taxon>
        <taxon>Actinomycetes</taxon>
        <taxon>Propionibacteriales</taxon>
        <taxon>Propionibacteriaceae</taxon>
        <taxon>Brooklawnia</taxon>
    </lineage>
</organism>
<gene>
    <name evidence="2" type="ORF">brsh051_16130</name>
</gene>
<dbReference type="Proteomes" id="UP001431656">
    <property type="component" value="Chromosome"/>
</dbReference>
<feature type="domain" description="AbiEi antitoxin N-terminal" evidence="1">
    <location>
        <begin position="10"/>
        <end position="55"/>
    </location>
</feature>
<accession>A0AAN0KA04</accession>
<dbReference type="Pfam" id="PF13338">
    <property type="entry name" value="AbiEi_4"/>
    <property type="match status" value="1"/>
</dbReference>
<dbReference type="InterPro" id="IPR025159">
    <property type="entry name" value="AbiEi_N"/>
</dbReference>
<sequence>MPTQPALPESLRDLARAQAGVLTWEQICGHGVSQSTVRTLMDKGLWTRLSRGIYLTHDLQPEWMSLAWAGQFLGGCDAAIGGRAALRLAGLISEEELPISIVLPHEARRQPSSGWWEFSRTRVPFRAVGEPARLRVERAIIDLCASEPERAIHWATLAIGSRKASVQGLRDVLETMPRHPRRAQLADVLADVGQGAESPLEVVYLRQVERPHGIPPGRRQVRGGRYRRDIYYPEGLVVELDGRPGHDGPDAFRDMDRDNYHARRGIATLRYGWDQCYNSPCEVAAEVAGVLRGLGWQGDFTPCSCCRLAFDGYWGLL</sequence>
<name>A0AAN0KA04_9ACTN</name>
<evidence type="ECO:0000259" key="1">
    <source>
        <dbReference type="Pfam" id="PF13338"/>
    </source>
</evidence>
<evidence type="ECO:0000313" key="3">
    <source>
        <dbReference type="Proteomes" id="UP001431656"/>
    </source>
</evidence>
<dbReference type="AlphaFoldDB" id="A0AAN0KA04"/>
<evidence type="ECO:0000313" key="2">
    <source>
        <dbReference type="EMBL" id="BEH02332.1"/>
    </source>
</evidence>
<reference evidence="2" key="1">
    <citation type="journal article" date="2024" name="Int. J. Syst. Evol. Microbiol.">
        <title>Brooklawnia propionicigenes sp. nov., a facultatively anaerobic, propionate-producing bacterium isolated from a methanogenic reactor treating waste from cattle farms.</title>
        <authorList>
            <person name="Akita Y."/>
            <person name="Ueki A."/>
            <person name="Tonouchi A."/>
            <person name="Sugawara Y."/>
            <person name="Honma S."/>
            <person name="Kaku N."/>
            <person name="Ueki K."/>
        </authorList>
    </citation>
    <scope>NUCLEOTIDE SEQUENCE</scope>
    <source>
        <strain evidence="2">SH051</strain>
    </source>
</reference>
<keyword evidence="3" id="KW-1185">Reference proteome</keyword>
<dbReference type="Gene3D" id="3.40.960.10">
    <property type="entry name" value="VSR Endonuclease"/>
    <property type="match status" value="1"/>
</dbReference>
<protein>
    <recommendedName>
        <fullName evidence="1">AbiEi antitoxin N-terminal domain-containing protein</fullName>
    </recommendedName>
</protein>
<proteinExistence type="predicted"/>
<dbReference type="KEGG" id="broo:brsh051_16130"/>
<dbReference type="EMBL" id="AP028056">
    <property type="protein sequence ID" value="BEH02332.1"/>
    <property type="molecule type" value="Genomic_DNA"/>
</dbReference>